<feature type="non-terminal residue" evidence="1">
    <location>
        <position position="1"/>
    </location>
</feature>
<gene>
    <name evidence="1" type="ORF">LCGC14_2712840</name>
</gene>
<comment type="caution">
    <text evidence="1">The sequence shown here is derived from an EMBL/GenBank/DDBJ whole genome shotgun (WGS) entry which is preliminary data.</text>
</comment>
<dbReference type="EMBL" id="LAZR01048645">
    <property type="protein sequence ID" value="KKK91449.1"/>
    <property type="molecule type" value="Genomic_DNA"/>
</dbReference>
<dbReference type="SUPFAM" id="SSF53335">
    <property type="entry name" value="S-adenosyl-L-methionine-dependent methyltransferases"/>
    <property type="match status" value="1"/>
</dbReference>
<organism evidence="1">
    <name type="scientific">marine sediment metagenome</name>
    <dbReference type="NCBI Taxonomy" id="412755"/>
    <lineage>
        <taxon>unclassified sequences</taxon>
        <taxon>metagenomes</taxon>
        <taxon>ecological metagenomes</taxon>
    </lineage>
</organism>
<dbReference type="Gene3D" id="3.40.50.150">
    <property type="entry name" value="Vaccinia Virus protein VP39"/>
    <property type="match status" value="1"/>
</dbReference>
<sequence>ALDTPGYMAPRELVWLAIQAKQHKLIVEFGSFLGRSTRVLADNAAGKVYAMDDWRTGIKPHWGPEILEKLTPDFEENLYRGFCLHLQEHIDSGKVIPVRADNERVDLLPPEWFNGHGGGQKPDMLFIDGDHHYEPVKRDIANGLAMLRAGGLLCGHDYDWKTVKQAVDELLPAATLVPGTSIWFCFVQGGKDERVPEKASV</sequence>
<dbReference type="Pfam" id="PF13578">
    <property type="entry name" value="Methyltransf_24"/>
    <property type="match status" value="1"/>
</dbReference>
<proteinExistence type="predicted"/>
<name>A0A0F9BLH1_9ZZZZ</name>
<dbReference type="InterPro" id="IPR029063">
    <property type="entry name" value="SAM-dependent_MTases_sf"/>
</dbReference>
<evidence type="ECO:0000313" key="1">
    <source>
        <dbReference type="EMBL" id="KKK91449.1"/>
    </source>
</evidence>
<protein>
    <recommendedName>
        <fullName evidence="2">Class I SAM-dependent methyltransferase</fullName>
    </recommendedName>
</protein>
<reference evidence="1" key="1">
    <citation type="journal article" date="2015" name="Nature">
        <title>Complex archaea that bridge the gap between prokaryotes and eukaryotes.</title>
        <authorList>
            <person name="Spang A."/>
            <person name="Saw J.H."/>
            <person name="Jorgensen S.L."/>
            <person name="Zaremba-Niedzwiedzka K."/>
            <person name="Martijn J."/>
            <person name="Lind A.E."/>
            <person name="van Eijk R."/>
            <person name="Schleper C."/>
            <person name="Guy L."/>
            <person name="Ettema T.J."/>
        </authorList>
    </citation>
    <scope>NUCLEOTIDE SEQUENCE</scope>
</reference>
<dbReference type="AlphaFoldDB" id="A0A0F9BLH1"/>
<evidence type="ECO:0008006" key="2">
    <source>
        <dbReference type="Google" id="ProtNLM"/>
    </source>
</evidence>
<accession>A0A0F9BLH1</accession>